<reference evidence="1 2" key="1">
    <citation type="submission" date="2019-12" db="EMBL/GenBank/DDBJ databases">
        <title>Comparative genomics gives insights into the taxonomy of the Azoarcus-Aromatoleum group and reveals separate origins of nif in the plant-associated Azoarcus and non-plant-associated Aromatoleum sub-groups.</title>
        <authorList>
            <person name="Lafos M."/>
            <person name="Maluk M."/>
            <person name="Batista M."/>
            <person name="Junghare M."/>
            <person name="Carmona M."/>
            <person name="Faoro H."/>
            <person name="Cruz L.M."/>
            <person name="Battistoni F."/>
            <person name="De Souza E."/>
            <person name="Pedrosa F."/>
            <person name="Chen W.-M."/>
            <person name="Poole P.S."/>
            <person name="Dixon R.A."/>
            <person name="James E.K."/>
        </authorList>
    </citation>
    <scope>NUCLEOTIDE SEQUENCE [LARGE SCALE GENOMIC DNA]</scope>
    <source>
        <strain evidence="1 2">ToN1</strain>
    </source>
</reference>
<proteinExistence type="predicted"/>
<dbReference type="Gene3D" id="3.40.50.300">
    <property type="entry name" value="P-loop containing nucleotide triphosphate hydrolases"/>
    <property type="match status" value="1"/>
</dbReference>
<organism evidence="1 2">
    <name type="scientific">Aromatoleum petrolei</name>
    <dbReference type="NCBI Taxonomy" id="76116"/>
    <lineage>
        <taxon>Bacteria</taxon>
        <taxon>Pseudomonadati</taxon>
        <taxon>Pseudomonadota</taxon>
        <taxon>Betaproteobacteria</taxon>
        <taxon>Rhodocyclales</taxon>
        <taxon>Rhodocyclaceae</taxon>
        <taxon>Aromatoleum</taxon>
    </lineage>
</organism>
<comment type="caution">
    <text evidence="1">The sequence shown here is derived from an EMBL/GenBank/DDBJ whole genome shotgun (WGS) entry which is preliminary data.</text>
</comment>
<protein>
    <submittedName>
        <fullName evidence="1">AAA family ATPase</fullName>
    </submittedName>
</protein>
<gene>
    <name evidence="1" type="ORF">GPA26_19855</name>
</gene>
<dbReference type="InterPro" id="IPR038724">
    <property type="entry name" value="RepA"/>
</dbReference>
<evidence type="ECO:0000313" key="2">
    <source>
        <dbReference type="Proteomes" id="UP000652074"/>
    </source>
</evidence>
<dbReference type="RefSeq" id="WP_169208064.1">
    <property type="nucleotide sequence ID" value="NZ_CP059560.1"/>
</dbReference>
<dbReference type="CDD" id="cd01125">
    <property type="entry name" value="RepA_RSF1010_like"/>
    <property type="match status" value="1"/>
</dbReference>
<accession>A0ABX1MU20</accession>
<dbReference type="Proteomes" id="UP000652074">
    <property type="component" value="Unassembled WGS sequence"/>
</dbReference>
<name>A0ABX1MU20_9RHOO</name>
<dbReference type="SUPFAM" id="SSF52540">
    <property type="entry name" value="P-loop containing nucleoside triphosphate hydrolases"/>
    <property type="match status" value="1"/>
</dbReference>
<dbReference type="EMBL" id="WTVR01000050">
    <property type="protein sequence ID" value="NMF90730.1"/>
    <property type="molecule type" value="Genomic_DNA"/>
</dbReference>
<dbReference type="InterPro" id="IPR027417">
    <property type="entry name" value="P-loop_NTPase"/>
</dbReference>
<keyword evidence="2" id="KW-1185">Reference proteome</keyword>
<dbReference type="Pfam" id="PF13481">
    <property type="entry name" value="AAA_25"/>
    <property type="match status" value="1"/>
</dbReference>
<sequence>MPLQPLDLTWALTAPLAPLDFVLPGLLPGTFGLVVAPGATGKSQLALEVSASIAVGRPAAGGLFPSSNPGKVVFLAGEESDRLLAERIRGLLLLDEQGDPNLHNNLILLPMAGESCTLLADGRPTTLYDELRTTSAGARLVIIDPLRRMHGGDENNSSDMTRFVVAMEQLAKATGAAVVGLHHANRASAADTASQHAARGSSALVDGARWQLNLSRMDEKTADQHMISEAERPQYVALDFAKTNYLPPRPRCWLKRGPGGRFSLVQLPTVAPKGRAVSGARLLTT</sequence>
<evidence type="ECO:0000313" key="1">
    <source>
        <dbReference type="EMBL" id="NMF90730.1"/>
    </source>
</evidence>